<accession>A0A673ACL5</accession>
<reference evidence="2" key="2">
    <citation type="submission" date="2025-08" db="UniProtKB">
        <authorList>
            <consortium name="Ensembl"/>
        </authorList>
    </citation>
    <scope>IDENTIFICATION</scope>
</reference>
<sequence length="283" mass="30861">CFFIIFRCLICRTRYISFQIKCLAPSVGWSVESLQEWGSYMKLAIPSTFMKCFEWWVYEFGGFFAGNWNISSIKCILYLAINIFPLGIQAAACARVGNALGAGDTERAIFSSKVSLTLAVEGVVLGSCKSVIGYIFTSDDLRVFPLCIFLGTGKQKIPAVANLIGYYGIGLSLSVTLTFAAKLRVLGNDHFGLDGYVSGTAVRHDGNMETQGAHVQQVKAGHLSTAQLILRRGLTVLGVVALLVVGITVHFLVPLPKTPPTEANFTMDWINTTYAPDHTFPIV</sequence>
<evidence type="ECO:0000313" key="2">
    <source>
        <dbReference type="Ensembl" id="ENSSORP00005026252.1"/>
    </source>
</evidence>
<evidence type="ECO:0000313" key="3">
    <source>
        <dbReference type="Proteomes" id="UP000472271"/>
    </source>
</evidence>
<evidence type="ECO:0000256" key="1">
    <source>
        <dbReference type="SAM" id="Phobius"/>
    </source>
</evidence>
<feature type="transmembrane region" description="Helical" evidence="1">
    <location>
        <begin position="234"/>
        <end position="253"/>
    </location>
</feature>
<dbReference type="AlphaFoldDB" id="A0A673ACL5"/>
<proteinExistence type="predicted"/>
<protein>
    <submittedName>
        <fullName evidence="2">Solute carrier family 47 member 4</fullName>
    </submittedName>
</protein>
<feature type="transmembrane region" description="Helical" evidence="1">
    <location>
        <begin position="164"/>
        <end position="181"/>
    </location>
</feature>
<organism evidence="2 3">
    <name type="scientific">Sphaeramia orbicularis</name>
    <name type="common">orbiculate cardinalfish</name>
    <dbReference type="NCBI Taxonomy" id="375764"/>
    <lineage>
        <taxon>Eukaryota</taxon>
        <taxon>Metazoa</taxon>
        <taxon>Chordata</taxon>
        <taxon>Craniata</taxon>
        <taxon>Vertebrata</taxon>
        <taxon>Euteleostomi</taxon>
        <taxon>Actinopterygii</taxon>
        <taxon>Neopterygii</taxon>
        <taxon>Teleostei</taxon>
        <taxon>Neoteleostei</taxon>
        <taxon>Acanthomorphata</taxon>
        <taxon>Gobiaria</taxon>
        <taxon>Kurtiformes</taxon>
        <taxon>Apogonoidei</taxon>
        <taxon>Apogonidae</taxon>
        <taxon>Apogoninae</taxon>
        <taxon>Sphaeramia</taxon>
    </lineage>
</organism>
<reference evidence="2" key="1">
    <citation type="submission" date="2019-06" db="EMBL/GenBank/DDBJ databases">
        <authorList>
            <consortium name="Wellcome Sanger Institute Data Sharing"/>
        </authorList>
    </citation>
    <scope>NUCLEOTIDE SEQUENCE [LARGE SCALE GENOMIC DNA]</scope>
</reference>
<name>A0A673ACL5_9TELE</name>
<dbReference type="Ensembl" id="ENSSORT00005027024.1">
    <property type="protein sequence ID" value="ENSSORP00005026252.1"/>
    <property type="gene ID" value="ENSSORG00005012537.1"/>
</dbReference>
<keyword evidence="3" id="KW-1185">Reference proteome</keyword>
<keyword evidence="1" id="KW-1133">Transmembrane helix</keyword>
<dbReference type="Proteomes" id="UP000472271">
    <property type="component" value="Chromosome 13"/>
</dbReference>
<keyword evidence="1" id="KW-0472">Membrane</keyword>
<dbReference type="PANTHER" id="PTHR11206">
    <property type="entry name" value="MULTIDRUG RESISTANCE PROTEIN"/>
    <property type="match status" value="1"/>
</dbReference>
<keyword evidence="1" id="KW-0812">Transmembrane</keyword>
<reference evidence="2" key="3">
    <citation type="submission" date="2025-09" db="UniProtKB">
        <authorList>
            <consortium name="Ensembl"/>
        </authorList>
    </citation>
    <scope>IDENTIFICATION</scope>
</reference>
<gene>
    <name evidence="2" type="primary">LOC115431131</name>
</gene>